<keyword evidence="8" id="KW-0812">Transmembrane</keyword>
<dbReference type="SUPFAM" id="SSF55874">
    <property type="entry name" value="ATPase domain of HSP90 chaperone/DNA topoisomerase II/histidine kinase"/>
    <property type="match status" value="1"/>
</dbReference>
<dbReference type="PROSITE" id="PS51257">
    <property type="entry name" value="PROKAR_LIPOPROTEIN"/>
    <property type="match status" value="1"/>
</dbReference>
<dbReference type="Proteomes" id="UP001529275">
    <property type="component" value="Unassembled WGS sequence"/>
</dbReference>
<dbReference type="PROSITE" id="PS50109">
    <property type="entry name" value="HIS_KIN"/>
    <property type="match status" value="1"/>
</dbReference>
<dbReference type="InterPro" id="IPR003661">
    <property type="entry name" value="HisK_dim/P_dom"/>
</dbReference>
<evidence type="ECO:0000313" key="10">
    <source>
        <dbReference type="EMBL" id="MDM8196816.1"/>
    </source>
</evidence>
<evidence type="ECO:0000256" key="3">
    <source>
        <dbReference type="ARBA" id="ARBA00012438"/>
    </source>
</evidence>
<dbReference type="GO" id="GO:0005524">
    <property type="term" value="F:ATP binding"/>
    <property type="evidence" value="ECO:0007669"/>
    <property type="project" value="UniProtKB-KW"/>
</dbReference>
<dbReference type="InterPro" id="IPR005467">
    <property type="entry name" value="His_kinase_dom"/>
</dbReference>
<gene>
    <name evidence="10" type="ORF">QUV98_10860</name>
</gene>
<dbReference type="RefSeq" id="WP_087245996.1">
    <property type="nucleotide sequence ID" value="NZ_JAUDCK010000059.1"/>
</dbReference>
<evidence type="ECO:0000256" key="4">
    <source>
        <dbReference type="ARBA" id="ARBA00022553"/>
    </source>
</evidence>
<reference evidence="11" key="1">
    <citation type="submission" date="2023-06" db="EMBL/GenBank/DDBJ databases">
        <title>Identification and characterization of horizontal gene transfer across gut microbiota members of farm animals based on homology search.</title>
        <authorList>
            <person name="Zeman M."/>
            <person name="Kubasova T."/>
            <person name="Jahodarova E."/>
            <person name="Nykrynova M."/>
            <person name="Rychlik I."/>
        </authorList>
    </citation>
    <scope>NUCLEOTIDE SEQUENCE [LARGE SCALE GENOMIC DNA]</scope>
    <source>
        <strain evidence="11">ET341</strain>
    </source>
</reference>
<evidence type="ECO:0000256" key="8">
    <source>
        <dbReference type="SAM" id="Phobius"/>
    </source>
</evidence>
<feature type="transmembrane region" description="Helical" evidence="8">
    <location>
        <begin position="7"/>
        <end position="28"/>
    </location>
</feature>
<protein>
    <recommendedName>
        <fullName evidence="3">histidine kinase</fullName>
        <ecNumber evidence="3">2.7.13.3</ecNumber>
    </recommendedName>
</protein>
<comment type="catalytic activity">
    <reaction evidence="1">
        <text>ATP + protein L-histidine = ADP + protein N-phospho-L-histidine.</text>
        <dbReference type="EC" id="2.7.13.3"/>
    </reaction>
</comment>
<evidence type="ECO:0000256" key="7">
    <source>
        <dbReference type="ARBA" id="ARBA00023012"/>
    </source>
</evidence>
<dbReference type="Gene3D" id="3.30.565.10">
    <property type="entry name" value="Histidine kinase-like ATPase, C-terminal domain"/>
    <property type="match status" value="1"/>
</dbReference>
<keyword evidence="6" id="KW-0418">Kinase</keyword>
<dbReference type="Gene3D" id="1.10.287.130">
    <property type="match status" value="1"/>
</dbReference>
<dbReference type="InterPro" id="IPR036890">
    <property type="entry name" value="HATPase_C_sf"/>
</dbReference>
<proteinExistence type="predicted"/>
<dbReference type="Pfam" id="PF02518">
    <property type="entry name" value="HATPase_c"/>
    <property type="match status" value="1"/>
</dbReference>
<dbReference type="CDD" id="cd00075">
    <property type="entry name" value="HATPase"/>
    <property type="match status" value="1"/>
</dbReference>
<dbReference type="EC" id="2.7.13.3" evidence="3"/>
<keyword evidence="4" id="KW-0597">Phosphoprotein</keyword>
<dbReference type="InterPro" id="IPR003594">
    <property type="entry name" value="HATPase_dom"/>
</dbReference>
<feature type="domain" description="Histidine kinase" evidence="9">
    <location>
        <begin position="343"/>
        <end position="559"/>
    </location>
</feature>
<evidence type="ECO:0000256" key="5">
    <source>
        <dbReference type="ARBA" id="ARBA00022679"/>
    </source>
</evidence>
<dbReference type="InterPro" id="IPR036097">
    <property type="entry name" value="HisK_dim/P_sf"/>
</dbReference>
<comment type="subcellular location">
    <subcellularLocation>
        <location evidence="2">Membrane</location>
    </subcellularLocation>
</comment>
<sequence>MTKSILRYFIVILVVALLSSCVISGALLSNSILDTTEHDMLYSLKLIDYALDYQQPLDGQIEKLNPLAYSDDTRISVIDLEGNVVADTAKDSISENHLNREEIQEALKSSEGYAQRKSETTGEDTLYVALYNHEDYIIRLAIPYHGITDYLGSLIPAFAVSSIISFLIAFILSRKLAVTISKPIIEISESLDHMSKDFRVDLKDYDYQEFNVIVDTIYNLSHRLRKSMRQVKLERIKIDEILKQMNEGFVLLDEDYQILSINEKAISILGDMKVHDRILDYLYFPDIIQALQNNITKQQVELKIDHNIYACYISRVDFGTTLLFVDITASKKAEKMRSEFFSNVSHELKTPMTSIRGYSDLLAQGVVQNESQKQVMLEKIQTEVDSMSRLINDILMLSRLESMDIEAEMMPIKMRSIVDEVLESYEVEIAKHDIHMEYSFEDMVYIGNHQQIYTLLNNIIGNAIKYNKDHGSVFVDIEAQGDGMKIVVKDTGIGIPLADQARVFERFYRVDKGRSKQRGGTGLGLAIVKHIVSHYKGTISLKSELNIGTTIEIVLPQQKRTES</sequence>
<keyword evidence="8" id="KW-0472">Membrane</keyword>
<dbReference type="SMART" id="SM00388">
    <property type="entry name" value="HisKA"/>
    <property type="match status" value="1"/>
</dbReference>
<dbReference type="Pfam" id="PF00512">
    <property type="entry name" value="HisKA"/>
    <property type="match status" value="1"/>
</dbReference>
<dbReference type="SUPFAM" id="SSF47384">
    <property type="entry name" value="Homodimeric domain of signal transducing histidine kinase"/>
    <property type="match status" value="1"/>
</dbReference>
<organism evidence="10 11">
    <name type="scientific">Massilimicrobiota timonensis</name>
    <dbReference type="NCBI Taxonomy" id="1776392"/>
    <lineage>
        <taxon>Bacteria</taxon>
        <taxon>Bacillati</taxon>
        <taxon>Bacillota</taxon>
        <taxon>Erysipelotrichia</taxon>
        <taxon>Erysipelotrichales</taxon>
        <taxon>Erysipelotrichaceae</taxon>
        <taxon>Massilimicrobiota</taxon>
    </lineage>
</organism>
<dbReference type="EMBL" id="JAUDCK010000059">
    <property type="protein sequence ID" value="MDM8196816.1"/>
    <property type="molecule type" value="Genomic_DNA"/>
</dbReference>
<keyword evidence="10" id="KW-0067">ATP-binding</keyword>
<dbReference type="CDD" id="cd00082">
    <property type="entry name" value="HisKA"/>
    <property type="match status" value="1"/>
</dbReference>
<dbReference type="InterPro" id="IPR004358">
    <property type="entry name" value="Sig_transdc_His_kin-like_C"/>
</dbReference>
<dbReference type="InterPro" id="IPR050351">
    <property type="entry name" value="BphY/WalK/GraS-like"/>
</dbReference>
<evidence type="ECO:0000313" key="11">
    <source>
        <dbReference type="Proteomes" id="UP001529275"/>
    </source>
</evidence>
<evidence type="ECO:0000259" key="9">
    <source>
        <dbReference type="PROSITE" id="PS50109"/>
    </source>
</evidence>
<feature type="transmembrane region" description="Helical" evidence="8">
    <location>
        <begin position="150"/>
        <end position="172"/>
    </location>
</feature>
<keyword evidence="7" id="KW-0902">Two-component regulatory system</keyword>
<evidence type="ECO:0000256" key="1">
    <source>
        <dbReference type="ARBA" id="ARBA00000085"/>
    </source>
</evidence>
<dbReference type="PANTHER" id="PTHR45453:SF1">
    <property type="entry name" value="PHOSPHATE REGULON SENSOR PROTEIN PHOR"/>
    <property type="match status" value="1"/>
</dbReference>
<dbReference type="SMART" id="SM00387">
    <property type="entry name" value="HATPase_c"/>
    <property type="match status" value="1"/>
</dbReference>
<dbReference type="Gene3D" id="3.30.450.20">
    <property type="entry name" value="PAS domain"/>
    <property type="match status" value="1"/>
</dbReference>
<dbReference type="PRINTS" id="PR00344">
    <property type="entry name" value="BCTRLSENSOR"/>
</dbReference>
<keyword evidence="8" id="KW-1133">Transmembrane helix</keyword>
<keyword evidence="5" id="KW-0808">Transferase</keyword>
<keyword evidence="10" id="KW-0547">Nucleotide-binding</keyword>
<dbReference type="PANTHER" id="PTHR45453">
    <property type="entry name" value="PHOSPHATE REGULON SENSOR PROTEIN PHOR"/>
    <property type="match status" value="1"/>
</dbReference>
<evidence type="ECO:0000256" key="2">
    <source>
        <dbReference type="ARBA" id="ARBA00004370"/>
    </source>
</evidence>
<keyword evidence="11" id="KW-1185">Reference proteome</keyword>
<comment type="caution">
    <text evidence="10">The sequence shown here is derived from an EMBL/GenBank/DDBJ whole genome shotgun (WGS) entry which is preliminary data.</text>
</comment>
<evidence type="ECO:0000256" key="6">
    <source>
        <dbReference type="ARBA" id="ARBA00022777"/>
    </source>
</evidence>
<accession>A0ABT7UL04</accession>
<name>A0ABT7UL04_9FIRM</name>